<reference evidence="3" key="1">
    <citation type="submission" date="2016-11" db="EMBL/GenBank/DDBJ databases">
        <authorList>
            <person name="Varghese N."/>
            <person name="Submissions S."/>
        </authorList>
    </citation>
    <scope>NUCLEOTIDE SEQUENCE [LARGE SCALE GENOMIC DNA]</scope>
    <source>
        <strain evidence="3">USBA-503</strain>
    </source>
</reference>
<protein>
    <recommendedName>
        <fullName evidence="4">Lipoprotein</fullName>
    </recommendedName>
</protein>
<keyword evidence="3" id="KW-1185">Reference proteome</keyword>
<feature type="signal peptide" evidence="1">
    <location>
        <begin position="1"/>
        <end position="22"/>
    </location>
</feature>
<evidence type="ECO:0000313" key="2">
    <source>
        <dbReference type="EMBL" id="SHK88292.1"/>
    </source>
</evidence>
<gene>
    <name evidence="2" type="ORF">SAMN05443507_12543</name>
</gene>
<dbReference type="AlphaFoldDB" id="A0A1M6W3D3"/>
<dbReference type="Proteomes" id="UP000184016">
    <property type="component" value="Unassembled WGS sequence"/>
</dbReference>
<accession>A0A1M6W3D3</accession>
<evidence type="ECO:0000256" key="1">
    <source>
        <dbReference type="SAM" id="SignalP"/>
    </source>
</evidence>
<dbReference type="EMBL" id="FRAF01000025">
    <property type="protein sequence ID" value="SHK88292.1"/>
    <property type="molecule type" value="Genomic_DNA"/>
</dbReference>
<organism evidence="2 3">
    <name type="scientific">Alicyclobacillus tolerans</name>
    <dbReference type="NCBI Taxonomy" id="90970"/>
    <lineage>
        <taxon>Bacteria</taxon>
        <taxon>Bacillati</taxon>
        <taxon>Bacillota</taxon>
        <taxon>Bacilli</taxon>
        <taxon>Bacillales</taxon>
        <taxon>Alicyclobacillaceae</taxon>
        <taxon>Alicyclobacillus</taxon>
    </lineage>
</organism>
<evidence type="ECO:0000313" key="3">
    <source>
        <dbReference type="Proteomes" id="UP000184016"/>
    </source>
</evidence>
<feature type="chain" id="PRO_5039208043" description="Lipoprotein" evidence="1">
    <location>
        <begin position="23"/>
        <end position="290"/>
    </location>
</feature>
<sequence>MQKRIWGLTASMLALTCLTVTGCGINSGAANSLQYKSIHSPQTIKTTSQVKITSNKTRKTYTDTISKYNKTHFQTLRNSISQAKNVETAHLQLKHNLMTIHNNQSTIATSVTIQNSSQPYVTVPIPAKRKWFYLYINITPNTYKHFVSQFGRNIFEWNYPKWGEPISSVAKKGVYRPLRINNLSSRYKLFTPSKQSPYTAWDTPIGDIMVLPAKKGYYEIIFSGIVNSDIHIINNKTNSPALYIVNRSLAGSGIETFIVKSGVMYKEALSGGGLMNNEIIHVYHFEIKPS</sequence>
<keyword evidence="1" id="KW-0732">Signal</keyword>
<name>A0A1M6W3D3_9BACL</name>
<dbReference type="PROSITE" id="PS51257">
    <property type="entry name" value="PROKAR_LIPOPROTEIN"/>
    <property type="match status" value="1"/>
</dbReference>
<evidence type="ECO:0008006" key="4">
    <source>
        <dbReference type="Google" id="ProtNLM"/>
    </source>
</evidence>
<dbReference type="RefSeq" id="WP_072875014.1">
    <property type="nucleotide sequence ID" value="NZ_FRAF01000025.1"/>
</dbReference>
<proteinExistence type="predicted"/>